<dbReference type="EMBL" id="CACVAS010000117">
    <property type="protein sequence ID" value="CAA6823160.1"/>
    <property type="molecule type" value="Genomic_DNA"/>
</dbReference>
<dbReference type="GO" id="GO:0009408">
    <property type="term" value="P:response to heat"/>
    <property type="evidence" value="ECO:0007669"/>
    <property type="project" value="InterPro"/>
</dbReference>
<feature type="chain" id="PRO_5027997557" description="SHSP domain-containing protein" evidence="5">
    <location>
        <begin position="22"/>
        <end position="205"/>
    </location>
</feature>
<evidence type="ECO:0000256" key="2">
    <source>
        <dbReference type="PROSITE-ProRule" id="PRU00285"/>
    </source>
</evidence>
<name>A0A6S6U1S4_9BACT</name>
<sequence>MLNKKLSFFLLPLVATLSIQANDPLKDPFFQDPFGDDIFKEMMQMQQNMDKMFDKMHDRMQQRSTRLVSPLGTYKLAGKNQFVEKNGTYELMTNIPEHKENEINIKTQNGNMNITAKIIEKHENKTDSSYSSSSTVRMYQQSMMLPKDADEGTLKAEYRDAKLLITIKKKLPTTLSNTKSETPKNSDEYNKSKEEHSTKEQNIST</sequence>
<evidence type="ECO:0000313" key="7">
    <source>
        <dbReference type="EMBL" id="CAA6823160.1"/>
    </source>
</evidence>
<dbReference type="PANTHER" id="PTHR46733">
    <property type="entry name" value="26.5 KDA HEAT SHOCK PROTEIN, MITOCHONDRIAL"/>
    <property type="match status" value="1"/>
</dbReference>
<evidence type="ECO:0000259" key="6">
    <source>
        <dbReference type="PROSITE" id="PS01031"/>
    </source>
</evidence>
<feature type="domain" description="SHSP" evidence="6">
    <location>
        <begin position="71"/>
        <end position="185"/>
    </location>
</feature>
<keyword evidence="1" id="KW-0346">Stress response</keyword>
<dbReference type="SUPFAM" id="SSF49764">
    <property type="entry name" value="HSP20-like chaperones"/>
    <property type="match status" value="1"/>
</dbReference>
<dbReference type="Pfam" id="PF00011">
    <property type="entry name" value="HSP20"/>
    <property type="match status" value="1"/>
</dbReference>
<dbReference type="PANTHER" id="PTHR46733:SF4">
    <property type="entry name" value="HEAT SHOCK PROTEIN 21, CHLOROPLASTIC"/>
    <property type="match status" value="1"/>
</dbReference>
<accession>A0A6S6U1S4</accession>
<dbReference type="CDD" id="cd06464">
    <property type="entry name" value="ACD_sHsps-like"/>
    <property type="match status" value="1"/>
</dbReference>
<dbReference type="InterPro" id="IPR002068">
    <property type="entry name" value="A-crystallin/Hsp20_dom"/>
</dbReference>
<dbReference type="InterPro" id="IPR044587">
    <property type="entry name" value="HSP21-like"/>
</dbReference>
<gene>
    <name evidence="7" type="ORF">HELGO_WM884</name>
</gene>
<dbReference type="PROSITE" id="PS01031">
    <property type="entry name" value="SHSP"/>
    <property type="match status" value="1"/>
</dbReference>
<dbReference type="AlphaFoldDB" id="A0A6S6U1S4"/>
<evidence type="ECO:0000256" key="4">
    <source>
        <dbReference type="SAM" id="MobiDB-lite"/>
    </source>
</evidence>
<dbReference type="Gene3D" id="2.60.40.790">
    <property type="match status" value="1"/>
</dbReference>
<keyword evidence="5" id="KW-0732">Signal</keyword>
<proteinExistence type="inferred from homology"/>
<evidence type="ECO:0000256" key="3">
    <source>
        <dbReference type="RuleBase" id="RU003616"/>
    </source>
</evidence>
<organism evidence="7">
    <name type="scientific">uncultured Sulfurovum sp</name>
    <dbReference type="NCBI Taxonomy" id="269237"/>
    <lineage>
        <taxon>Bacteria</taxon>
        <taxon>Pseudomonadati</taxon>
        <taxon>Campylobacterota</taxon>
        <taxon>Epsilonproteobacteria</taxon>
        <taxon>Campylobacterales</taxon>
        <taxon>Sulfurovaceae</taxon>
        <taxon>Sulfurovum</taxon>
        <taxon>environmental samples</taxon>
    </lineage>
</organism>
<feature type="signal peptide" evidence="5">
    <location>
        <begin position="1"/>
        <end position="21"/>
    </location>
</feature>
<reference evidence="7" key="1">
    <citation type="submission" date="2020-01" db="EMBL/GenBank/DDBJ databases">
        <authorList>
            <person name="Meier V. D."/>
            <person name="Meier V D."/>
        </authorList>
    </citation>
    <scope>NUCLEOTIDE SEQUENCE</scope>
    <source>
        <strain evidence="7">HLG_WM_MAG_01</strain>
    </source>
</reference>
<feature type="compositionally biased region" description="Basic and acidic residues" evidence="4">
    <location>
        <begin position="181"/>
        <end position="199"/>
    </location>
</feature>
<evidence type="ECO:0000256" key="1">
    <source>
        <dbReference type="ARBA" id="ARBA00023016"/>
    </source>
</evidence>
<dbReference type="InterPro" id="IPR008978">
    <property type="entry name" value="HSP20-like_chaperone"/>
</dbReference>
<comment type="similarity">
    <text evidence="2 3">Belongs to the small heat shock protein (HSP20) family.</text>
</comment>
<feature type="region of interest" description="Disordered" evidence="4">
    <location>
        <begin position="172"/>
        <end position="205"/>
    </location>
</feature>
<evidence type="ECO:0000256" key="5">
    <source>
        <dbReference type="SAM" id="SignalP"/>
    </source>
</evidence>
<protein>
    <recommendedName>
        <fullName evidence="6">SHSP domain-containing protein</fullName>
    </recommendedName>
</protein>